<organism evidence="5 6">
    <name type="scientific">Mesobacillus maritimus</name>
    <dbReference type="NCBI Taxonomy" id="1643336"/>
    <lineage>
        <taxon>Bacteria</taxon>
        <taxon>Bacillati</taxon>
        <taxon>Bacillota</taxon>
        <taxon>Bacilli</taxon>
        <taxon>Bacillales</taxon>
        <taxon>Bacillaceae</taxon>
        <taxon>Mesobacillus</taxon>
    </lineage>
</organism>
<dbReference type="InterPro" id="IPR042070">
    <property type="entry name" value="PucR_C-HTH_sf"/>
</dbReference>
<sequence length="367" mass="42180">MLTPELAEKIISEVRKFLNEDIIVVNTLGIIIASTDENRIGQFHEGAKIVLQTKEKLIITKDTQEVLQGVKQGINLPVFFQQAVIGVIGITGNPDKVAPFGEIIRKMTELLISESHYAEQSDWHLRALEGFVFDWLQEKEWDSAFHERAKLLNINLEIPRQVIIAKFGLNDEYIHRDVWNHLYAWTGKQEQDFIIRWGIDRVILLLDTSSISLQSSARAKITEFFDYLGYLLRIPVSAGVGKVVPSSRLIQTFRQAERALRTAEKESMLVFDEDLTLEMILDDLSAETKSEFITRTIGKLLPEEELIETLKELFKQNHSLKKTAESLHIHVNTLHYRMKKIHDITGLTPSNIQELFILHLALIFLEE</sequence>
<evidence type="ECO:0000313" key="5">
    <source>
        <dbReference type="EMBL" id="MBY0095811.1"/>
    </source>
</evidence>
<accession>A0ABS7K0N6</accession>
<dbReference type="InterPro" id="IPR008599">
    <property type="entry name" value="Diacid_rec"/>
</dbReference>
<evidence type="ECO:0000259" key="2">
    <source>
        <dbReference type="Pfam" id="PF05651"/>
    </source>
</evidence>
<dbReference type="Pfam" id="PF13556">
    <property type="entry name" value="HTH_30"/>
    <property type="match status" value="1"/>
</dbReference>
<dbReference type="InterPro" id="IPR025736">
    <property type="entry name" value="PucR_C-HTH_dom"/>
</dbReference>
<comment type="similarity">
    <text evidence="1">Belongs to the CdaR family.</text>
</comment>
<proteinExistence type="inferred from homology"/>
<keyword evidence="6" id="KW-1185">Reference proteome</keyword>
<evidence type="ECO:0000256" key="1">
    <source>
        <dbReference type="ARBA" id="ARBA00006754"/>
    </source>
</evidence>
<dbReference type="InterPro" id="IPR041522">
    <property type="entry name" value="CdaR_GGDEF"/>
</dbReference>
<comment type="caution">
    <text evidence="5">The sequence shown here is derived from an EMBL/GenBank/DDBJ whole genome shotgun (WGS) entry which is preliminary data.</text>
</comment>
<dbReference type="EMBL" id="JACWFH010000006">
    <property type="protein sequence ID" value="MBY0095811.1"/>
    <property type="molecule type" value="Genomic_DNA"/>
</dbReference>
<gene>
    <name evidence="5" type="ORF">H0185_03115</name>
</gene>
<name>A0ABS7K0N6_9BACI</name>
<feature type="domain" description="PucR C-terminal helix-turn-helix" evidence="3">
    <location>
        <begin position="306"/>
        <end position="362"/>
    </location>
</feature>
<dbReference type="Proteomes" id="UP000769780">
    <property type="component" value="Unassembled WGS sequence"/>
</dbReference>
<dbReference type="PANTHER" id="PTHR33744">
    <property type="entry name" value="CARBOHYDRATE DIACID REGULATOR"/>
    <property type="match status" value="1"/>
</dbReference>
<dbReference type="Pfam" id="PF17853">
    <property type="entry name" value="GGDEF_2"/>
    <property type="match status" value="1"/>
</dbReference>
<dbReference type="InterPro" id="IPR051448">
    <property type="entry name" value="CdaR-like_regulators"/>
</dbReference>
<feature type="domain" description="CdaR GGDEF-like" evidence="4">
    <location>
        <begin position="142"/>
        <end position="262"/>
    </location>
</feature>
<evidence type="ECO:0000259" key="3">
    <source>
        <dbReference type="Pfam" id="PF13556"/>
    </source>
</evidence>
<protein>
    <submittedName>
        <fullName evidence="5">Helix-turn-helix domain-containing protein</fullName>
    </submittedName>
</protein>
<feature type="domain" description="Putative sugar diacid recognition" evidence="2">
    <location>
        <begin position="2"/>
        <end position="135"/>
    </location>
</feature>
<reference evidence="5 6" key="1">
    <citation type="submission" date="2020-07" db="EMBL/GenBank/DDBJ databases">
        <title>Fungal Genomes of the International Space Station.</title>
        <authorList>
            <person name="Seuylemezian A."/>
            <person name="Singh N.K."/>
            <person name="Wood J."/>
            <person name="Venkateswaran K."/>
        </authorList>
    </citation>
    <scope>NUCLEOTIDE SEQUENCE [LARGE SCALE GENOMIC DNA]</scope>
    <source>
        <strain evidence="5 6">PL-B2</strain>
    </source>
</reference>
<dbReference type="RefSeq" id="WP_221871121.1">
    <property type="nucleotide sequence ID" value="NZ_JACWFH010000006.1"/>
</dbReference>
<dbReference type="PANTHER" id="PTHR33744:SF16">
    <property type="entry name" value="CARBOHYDRATE DIACID REGULATOR"/>
    <property type="match status" value="1"/>
</dbReference>
<dbReference type="Pfam" id="PF05651">
    <property type="entry name" value="Diacid_rec"/>
    <property type="match status" value="1"/>
</dbReference>
<evidence type="ECO:0000259" key="4">
    <source>
        <dbReference type="Pfam" id="PF17853"/>
    </source>
</evidence>
<evidence type="ECO:0000313" key="6">
    <source>
        <dbReference type="Proteomes" id="UP000769780"/>
    </source>
</evidence>
<dbReference type="Gene3D" id="1.10.10.2840">
    <property type="entry name" value="PucR C-terminal helix-turn-helix domain"/>
    <property type="match status" value="1"/>
</dbReference>